<proteinExistence type="predicted"/>
<accession>A0ABU6XE22</accession>
<dbReference type="EMBL" id="JASCZI010211591">
    <property type="protein sequence ID" value="MED6194858.1"/>
    <property type="molecule type" value="Genomic_DNA"/>
</dbReference>
<gene>
    <name evidence="2" type="ORF">PIB30_032408</name>
</gene>
<sequence>MITYSRKKDRLPSRLTGARKSPLEGTLQGGQRTKRTQIQQVPALRPIKNTSRGDWHSYCKYHKQHEHDTEECRDLLDFVEQGLKNGKFREYTSRYRNRDDERRVRQRPNNPESKTERRKDEPRERGTHREIAMISGGIPQEENPPSKKAAK</sequence>
<evidence type="ECO:0000313" key="3">
    <source>
        <dbReference type="Proteomes" id="UP001341840"/>
    </source>
</evidence>
<organism evidence="2 3">
    <name type="scientific">Stylosanthes scabra</name>
    <dbReference type="NCBI Taxonomy" id="79078"/>
    <lineage>
        <taxon>Eukaryota</taxon>
        <taxon>Viridiplantae</taxon>
        <taxon>Streptophyta</taxon>
        <taxon>Embryophyta</taxon>
        <taxon>Tracheophyta</taxon>
        <taxon>Spermatophyta</taxon>
        <taxon>Magnoliopsida</taxon>
        <taxon>eudicotyledons</taxon>
        <taxon>Gunneridae</taxon>
        <taxon>Pentapetalae</taxon>
        <taxon>rosids</taxon>
        <taxon>fabids</taxon>
        <taxon>Fabales</taxon>
        <taxon>Fabaceae</taxon>
        <taxon>Papilionoideae</taxon>
        <taxon>50 kb inversion clade</taxon>
        <taxon>dalbergioids sensu lato</taxon>
        <taxon>Dalbergieae</taxon>
        <taxon>Pterocarpus clade</taxon>
        <taxon>Stylosanthes</taxon>
    </lineage>
</organism>
<reference evidence="2 3" key="1">
    <citation type="journal article" date="2023" name="Plants (Basel)">
        <title>Bridging the Gap: Combining Genomics and Transcriptomics Approaches to Understand Stylosanthes scabra, an Orphan Legume from the Brazilian Caatinga.</title>
        <authorList>
            <person name="Ferreira-Neto J.R.C."/>
            <person name="da Silva M.D."/>
            <person name="Binneck E."/>
            <person name="de Melo N.F."/>
            <person name="da Silva R.H."/>
            <person name="de Melo A.L.T.M."/>
            <person name="Pandolfi V."/>
            <person name="Bustamante F.O."/>
            <person name="Brasileiro-Vidal A.C."/>
            <person name="Benko-Iseppon A.M."/>
        </authorList>
    </citation>
    <scope>NUCLEOTIDE SEQUENCE [LARGE SCALE GENOMIC DNA]</scope>
    <source>
        <tissue evidence="2">Leaves</tissue>
    </source>
</reference>
<evidence type="ECO:0000256" key="1">
    <source>
        <dbReference type="SAM" id="MobiDB-lite"/>
    </source>
</evidence>
<evidence type="ECO:0000313" key="2">
    <source>
        <dbReference type="EMBL" id="MED6194858.1"/>
    </source>
</evidence>
<name>A0ABU6XE22_9FABA</name>
<feature type="region of interest" description="Disordered" evidence="1">
    <location>
        <begin position="1"/>
        <end position="54"/>
    </location>
</feature>
<keyword evidence="3" id="KW-1185">Reference proteome</keyword>
<feature type="region of interest" description="Disordered" evidence="1">
    <location>
        <begin position="90"/>
        <end position="151"/>
    </location>
</feature>
<comment type="caution">
    <text evidence="2">The sequence shown here is derived from an EMBL/GenBank/DDBJ whole genome shotgun (WGS) entry which is preliminary data.</text>
</comment>
<feature type="compositionally biased region" description="Basic and acidic residues" evidence="1">
    <location>
        <begin position="113"/>
        <end position="131"/>
    </location>
</feature>
<protein>
    <submittedName>
        <fullName evidence="2">Uncharacterized protein</fullName>
    </submittedName>
</protein>
<dbReference type="Proteomes" id="UP001341840">
    <property type="component" value="Unassembled WGS sequence"/>
</dbReference>
<feature type="compositionally biased region" description="Basic and acidic residues" evidence="1">
    <location>
        <begin position="90"/>
        <end position="103"/>
    </location>
</feature>